<dbReference type="EMBL" id="JAURUR010000007">
    <property type="protein sequence ID" value="MDP9764870.1"/>
    <property type="molecule type" value="Genomic_DNA"/>
</dbReference>
<keyword evidence="2" id="KW-1185">Reference proteome</keyword>
<dbReference type="RefSeq" id="WP_307466379.1">
    <property type="nucleotide sequence ID" value="NZ_JAURUR010000007.1"/>
</dbReference>
<evidence type="ECO:0008006" key="3">
    <source>
        <dbReference type="Google" id="ProtNLM"/>
    </source>
</evidence>
<protein>
    <recommendedName>
        <fullName evidence="3">DUF3168 domain-containing protein</fullName>
    </recommendedName>
</protein>
<sequence>MAELAALLTDAYTALEAIGPPVRMDGDPDPGSDEVLVMALVSDTDIGVTGGNVTDTFIQVTSYAPGDLRALALDGQVRAALHGIGLHHRQTRRAPDPDSIGYLSEFTD</sequence>
<proteinExistence type="predicted"/>
<accession>A0ABT9ME47</accession>
<evidence type="ECO:0000313" key="2">
    <source>
        <dbReference type="Proteomes" id="UP001232163"/>
    </source>
</evidence>
<gene>
    <name evidence="1" type="ORF">QO006_002317</name>
</gene>
<name>A0ABT9ME47_9DEIO</name>
<comment type="caution">
    <text evidence="1">The sequence shown here is derived from an EMBL/GenBank/DDBJ whole genome shotgun (WGS) entry which is preliminary data.</text>
</comment>
<dbReference type="Proteomes" id="UP001232163">
    <property type="component" value="Unassembled WGS sequence"/>
</dbReference>
<reference evidence="1 2" key="1">
    <citation type="submission" date="2023-07" db="EMBL/GenBank/DDBJ databases">
        <title>Genomic Encyclopedia of Type Strains, Phase IV (KMG-IV): sequencing the most valuable type-strain genomes for metagenomic binning, comparative biology and taxonomic classification.</title>
        <authorList>
            <person name="Goeker M."/>
        </authorList>
    </citation>
    <scope>NUCLEOTIDE SEQUENCE [LARGE SCALE GENOMIC DNA]</scope>
    <source>
        <strain evidence="1 2">NIO-1023</strain>
    </source>
</reference>
<evidence type="ECO:0000313" key="1">
    <source>
        <dbReference type="EMBL" id="MDP9764870.1"/>
    </source>
</evidence>
<organism evidence="1 2">
    <name type="scientific">Deinococcus enclensis</name>
    <dbReference type="NCBI Taxonomy" id="1049582"/>
    <lineage>
        <taxon>Bacteria</taxon>
        <taxon>Thermotogati</taxon>
        <taxon>Deinococcota</taxon>
        <taxon>Deinococci</taxon>
        <taxon>Deinococcales</taxon>
        <taxon>Deinococcaceae</taxon>
        <taxon>Deinococcus</taxon>
    </lineage>
</organism>